<evidence type="ECO:0000259" key="1">
    <source>
        <dbReference type="Pfam" id="PF02036"/>
    </source>
</evidence>
<gene>
    <name evidence="2" type="ORF">SAMN04488025_103175</name>
</gene>
<dbReference type="AlphaFoldDB" id="A0A1I2KYZ7"/>
<dbReference type="SUPFAM" id="SSF55718">
    <property type="entry name" value="SCP-like"/>
    <property type="match status" value="1"/>
</dbReference>
<feature type="domain" description="SCP2" evidence="1">
    <location>
        <begin position="10"/>
        <end position="108"/>
    </location>
</feature>
<organism evidence="2 3">
    <name type="scientific">Planifilum fulgidum</name>
    <dbReference type="NCBI Taxonomy" id="201973"/>
    <lineage>
        <taxon>Bacteria</taxon>
        <taxon>Bacillati</taxon>
        <taxon>Bacillota</taxon>
        <taxon>Bacilli</taxon>
        <taxon>Bacillales</taxon>
        <taxon>Thermoactinomycetaceae</taxon>
        <taxon>Planifilum</taxon>
    </lineage>
</organism>
<name>A0A1I2KYZ7_9BACL</name>
<keyword evidence="3" id="KW-1185">Reference proteome</keyword>
<dbReference type="Gene3D" id="3.30.1050.10">
    <property type="entry name" value="SCP2 sterol-binding domain"/>
    <property type="match status" value="1"/>
</dbReference>
<dbReference type="PANTHER" id="PTHR10094">
    <property type="entry name" value="STEROL CARRIER PROTEIN 2 SCP-2 FAMILY PROTEIN"/>
    <property type="match status" value="1"/>
</dbReference>
<dbReference type="STRING" id="201973.SAMN04488025_103175"/>
<proteinExistence type="predicted"/>
<dbReference type="Pfam" id="PF02036">
    <property type="entry name" value="SCP2"/>
    <property type="match status" value="1"/>
</dbReference>
<dbReference type="GO" id="GO:0005829">
    <property type="term" value="C:cytosol"/>
    <property type="evidence" value="ECO:0007669"/>
    <property type="project" value="TreeGrafter"/>
</dbReference>
<dbReference type="Proteomes" id="UP000198661">
    <property type="component" value="Unassembled WGS sequence"/>
</dbReference>
<reference evidence="3" key="1">
    <citation type="submission" date="2016-10" db="EMBL/GenBank/DDBJ databases">
        <authorList>
            <person name="Varghese N."/>
            <person name="Submissions S."/>
        </authorList>
    </citation>
    <scope>NUCLEOTIDE SEQUENCE [LARGE SCALE GENOMIC DNA]</scope>
    <source>
        <strain evidence="3">DSM 44945</strain>
    </source>
</reference>
<protein>
    <submittedName>
        <fullName evidence="2">Putative sterol carrier protein</fullName>
    </submittedName>
</protein>
<dbReference type="PANTHER" id="PTHR10094:SF25">
    <property type="entry name" value="SCP2 STEROL-BINDING DOMAIN-CONTAINING PROTEIN 1"/>
    <property type="match status" value="1"/>
</dbReference>
<dbReference type="OrthoDB" id="9804656at2"/>
<evidence type="ECO:0000313" key="3">
    <source>
        <dbReference type="Proteomes" id="UP000198661"/>
    </source>
</evidence>
<dbReference type="RefSeq" id="WP_092035809.1">
    <property type="nucleotide sequence ID" value="NZ_FOOK01000003.1"/>
</dbReference>
<accession>A0A1I2KYZ7</accession>
<dbReference type="EMBL" id="FOOK01000003">
    <property type="protein sequence ID" value="SFF72254.1"/>
    <property type="molecule type" value="Genomic_DNA"/>
</dbReference>
<evidence type="ECO:0000313" key="2">
    <source>
        <dbReference type="EMBL" id="SFF72254.1"/>
    </source>
</evidence>
<dbReference type="InterPro" id="IPR036527">
    <property type="entry name" value="SCP2_sterol-bd_dom_sf"/>
</dbReference>
<sequence>MANYTTAEVFQEIEKRLKENPKPIEGMKAIYQFDLSGEDGAVYQLHLADGAAKVEQGEAATADCTIQMTAADFKDMLLGNLNPTAAFMSGKLKVKGNLGLAMKLQNVLGQYEPPRA</sequence>
<dbReference type="InterPro" id="IPR003033">
    <property type="entry name" value="SCP2_sterol-bd_dom"/>
</dbReference>